<organism evidence="1 2">
    <name type="scientific">Sphagnum jensenii</name>
    <dbReference type="NCBI Taxonomy" id="128206"/>
    <lineage>
        <taxon>Eukaryota</taxon>
        <taxon>Viridiplantae</taxon>
        <taxon>Streptophyta</taxon>
        <taxon>Embryophyta</taxon>
        <taxon>Bryophyta</taxon>
        <taxon>Sphagnophytina</taxon>
        <taxon>Sphagnopsida</taxon>
        <taxon>Sphagnales</taxon>
        <taxon>Sphagnaceae</taxon>
        <taxon>Sphagnum</taxon>
    </lineage>
</organism>
<protein>
    <submittedName>
        <fullName evidence="1">Uncharacterized protein</fullName>
    </submittedName>
</protein>
<evidence type="ECO:0000313" key="1">
    <source>
        <dbReference type="EMBL" id="CAK9859890.1"/>
    </source>
</evidence>
<proteinExistence type="predicted"/>
<evidence type="ECO:0000313" key="2">
    <source>
        <dbReference type="Proteomes" id="UP001497522"/>
    </source>
</evidence>
<dbReference type="Proteomes" id="UP001497522">
    <property type="component" value="Chromosome 10"/>
</dbReference>
<keyword evidence="2" id="KW-1185">Reference proteome</keyword>
<gene>
    <name evidence="1" type="ORF">CSSPJE1EN2_LOCUS2885</name>
</gene>
<reference evidence="1" key="1">
    <citation type="submission" date="2024-03" db="EMBL/GenBank/DDBJ databases">
        <authorList>
            <consortium name="ELIXIR-Norway"/>
            <consortium name="Elixir Norway"/>
        </authorList>
    </citation>
    <scope>NUCLEOTIDE SEQUENCE</scope>
</reference>
<name>A0ABP1ABM2_9BRYO</name>
<sequence length="88" mass="9866">MLLFDISSTKYLPQSTASKQIQTPVRCLDDFQCLLTSAFPKSSCGKGPKKLPVLIDVKQMAEWLADHLLFDVMDISSHVGNFKQHGNR</sequence>
<dbReference type="EMBL" id="OZ023711">
    <property type="protein sequence ID" value="CAK9859890.1"/>
    <property type="molecule type" value="Genomic_DNA"/>
</dbReference>
<accession>A0ABP1ABM2</accession>